<organism evidence="1 2">
    <name type="scientific">Racocetra fulgida</name>
    <dbReference type="NCBI Taxonomy" id="60492"/>
    <lineage>
        <taxon>Eukaryota</taxon>
        <taxon>Fungi</taxon>
        <taxon>Fungi incertae sedis</taxon>
        <taxon>Mucoromycota</taxon>
        <taxon>Glomeromycotina</taxon>
        <taxon>Glomeromycetes</taxon>
        <taxon>Diversisporales</taxon>
        <taxon>Gigasporaceae</taxon>
        <taxon>Racocetra</taxon>
    </lineage>
</organism>
<feature type="non-terminal residue" evidence="1">
    <location>
        <position position="60"/>
    </location>
</feature>
<name>A0A9N9K716_9GLOM</name>
<proteinExistence type="predicted"/>
<dbReference type="OrthoDB" id="2425356at2759"/>
<reference evidence="1" key="1">
    <citation type="submission" date="2021-06" db="EMBL/GenBank/DDBJ databases">
        <authorList>
            <person name="Kallberg Y."/>
            <person name="Tangrot J."/>
            <person name="Rosling A."/>
        </authorList>
    </citation>
    <scope>NUCLEOTIDE SEQUENCE</scope>
    <source>
        <strain evidence="1">IN212</strain>
    </source>
</reference>
<accession>A0A9N9K716</accession>
<dbReference type="Proteomes" id="UP000789396">
    <property type="component" value="Unassembled WGS sequence"/>
</dbReference>
<dbReference type="AlphaFoldDB" id="A0A9N9K716"/>
<gene>
    <name evidence="1" type="ORF">RFULGI_LOCUS18984</name>
</gene>
<comment type="caution">
    <text evidence="1">The sequence shown here is derived from an EMBL/GenBank/DDBJ whole genome shotgun (WGS) entry which is preliminary data.</text>
</comment>
<dbReference type="EMBL" id="CAJVPZ010088192">
    <property type="protein sequence ID" value="CAG8813224.1"/>
    <property type="molecule type" value="Genomic_DNA"/>
</dbReference>
<evidence type="ECO:0000313" key="1">
    <source>
        <dbReference type="EMBL" id="CAG8813224.1"/>
    </source>
</evidence>
<keyword evidence="2" id="KW-1185">Reference proteome</keyword>
<feature type="non-terminal residue" evidence="1">
    <location>
        <position position="1"/>
    </location>
</feature>
<evidence type="ECO:0000313" key="2">
    <source>
        <dbReference type="Proteomes" id="UP000789396"/>
    </source>
</evidence>
<protein>
    <submittedName>
        <fullName evidence="1">3507_t:CDS:1</fullName>
    </submittedName>
</protein>
<sequence length="60" mass="6828">STNNQATLKQLYENGYLSTTPENHENDALDVNIRGLDGKRRILSIIADKILYDIIKEKLP</sequence>